<evidence type="ECO:0000313" key="2">
    <source>
        <dbReference type="EMBL" id="TFK13940.1"/>
    </source>
</evidence>
<evidence type="ECO:0000313" key="3">
    <source>
        <dbReference type="Proteomes" id="UP000297703"/>
    </source>
</evidence>
<feature type="compositionally biased region" description="Low complexity" evidence="1">
    <location>
        <begin position="803"/>
        <end position="812"/>
    </location>
</feature>
<reference evidence="2 3" key="2">
    <citation type="submission" date="2019-04" db="EMBL/GenBank/DDBJ databases">
        <title>The genome sequence of big-headed turtle.</title>
        <authorList>
            <person name="Gong S."/>
        </authorList>
    </citation>
    <scope>NUCLEOTIDE SEQUENCE [LARGE SCALE GENOMIC DNA]</scope>
    <source>
        <strain evidence="2">DO16091913</strain>
        <tissue evidence="2">Muscle</tissue>
    </source>
</reference>
<organism evidence="2 3">
    <name type="scientific">Platysternon megacephalum</name>
    <name type="common">big-headed turtle</name>
    <dbReference type="NCBI Taxonomy" id="55544"/>
    <lineage>
        <taxon>Eukaryota</taxon>
        <taxon>Metazoa</taxon>
        <taxon>Chordata</taxon>
        <taxon>Craniata</taxon>
        <taxon>Vertebrata</taxon>
        <taxon>Euteleostomi</taxon>
        <taxon>Archelosauria</taxon>
        <taxon>Testudinata</taxon>
        <taxon>Testudines</taxon>
        <taxon>Cryptodira</taxon>
        <taxon>Durocryptodira</taxon>
        <taxon>Testudinoidea</taxon>
        <taxon>Platysternidae</taxon>
        <taxon>Platysternon</taxon>
    </lineage>
</organism>
<dbReference type="GO" id="GO:0016740">
    <property type="term" value="F:transferase activity"/>
    <property type="evidence" value="ECO:0007669"/>
    <property type="project" value="UniProtKB-KW"/>
</dbReference>
<feature type="region of interest" description="Disordered" evidence="1">
    <location>
        <begin position="724"/>
        <end position="828"/>
    </location>
</feature>
<dbReference type="AlphaFoldDB" id="A0A4D9F7J1"/>
<proteinExistence type="predicted"/>
<dbReference type="EMBL" id="QXTE01000013">
    <property type="protein sequence ID" value="TFK13940.1"/>
    <property type="molecule type" value="Genomic_DNA"/>
</dbReference>
<comment type="caution">
    <text evidence="2">The sequence shown here is derived from an EMBL/GenBank/DDBJ whole genome shotgun (WGS) entry which is preliminary data.</text>
</comment>
<feature type="compositionally biased region" description="Polar residues" evidence="1">
    <location>
        <begin position="743"/>
        <end position="802"/>
    </location>
</feature>
<dbReference type="Proteomes" id="UP000297703">
    <property type="component" value="Unassembled WGS sequence"/>
</dbReference>
<reference evidence="2 3" key="1">
    <citation type="submission" date="2019-04" db="EMBL/GenBank/DDBJ databases">
        <title>Draft genome of the big-headed turtle Platysternon megacephalum.</title>
        <authorList>
            <person name="Gong S."/>
        </authorList>
    </citation>
    <scope>NUCLEOTIDE SEQUENCE [LARGE SCALE GENOMIC DNA]</scope>
    <source>
        <strain evidence="2">DO16091913</strain>
        <tissue evidence="2">Muscle</tissue>
    </source>
</reference>
<feature type="compositionally biased region" description="Polar residues" evidence="1">
    <location>
        <begin position="369"/>
        <end position="390"/>
    </location>
</feature>
<feature type="region of interest" description="Disordered" evidence="1">
    <location>
        <begin position="624"/>
        <end position="644"/>
    </location>
</feature>
<feature type="compositionally biased region" description="Polar residues" evidence="1">
    <location>
        <begin position="813"/>
        <end position="828"/>
    </location>
</feature>
<dbReference type="PANTHER" id="PTHR36861">
    <property type="entry name" value="COILED-COIL DOMAIN-CONTAINING PROTEIN 116"/>
    <property type="match status" value="1"/>
</dbReference>
<keyword evidence="3" id="KW-1185">Reference proteome</keyword>
<feature type="compositionally biased region" description="Basic and acidic residues" evidence="1">
    <location>
        <begin position="395"/>
        <end position="424"/>
    </location>
</feature>
<sequence>MVGRYYSGYLADDEDLQGAQLQRDKSSNKPTVTQVRKTYDWKALLRPASPCGCQNPTVSPDVMAFSTFEIDNKVEKKRKQDDPISNVHGAAQDFSNFVDFLVDMDALDSLQQTMEEAIRKIREVIMEDEEGLLDFKEDVRSSPESESWTISCRKQCDCFSSSHYPSTSSSEEDWKKCFKSKAGDKLGSETKLQNQCMLDKFVAQAPKKETRRRTEEVAGIVHAKSVSEKSADYYFRQEHFHIWAQLAEASVGLHEQRATSDIFSKIKKKDKSQFEKDSSFDTKHIEKEITNVQKRPTPSDTALYYPGQQPFETLDFLEENKLFSALQDIVNQAILELLNTTKKDGSPLFNMADDSGITGDSQPCGDDLNVTSLYEKSSSPGKIDESTQTASENAEAGKTEEEKTEEGKESKSKTREKTLKESKHGPQSLHKSKPKSPLEKPPSKPKYVPPPLPKSKPRAVDEAPPPKAKYVPPPLPKSKPRPPVEKPPPKPKYVPPPLPKPKAKKPAMVEEELSFSQSTGRFLSRHQFYKQILKKDLSGGHLKGKLYRRQEEIVDFLVENAARHVLYKYNYEKSLSEKLGFISVPVTKVLLEIMFGFKKLKGSGIRLSSQIDWAEVYQQVHAKRPTKPQKLSSKSGDKKTAHSKPKMITGKVKLIEKPTEQNISSLPEITEIVPLKFPDDIPQSGEDLQGLDSVEALRQMSFSKKSIIPIDSQRKLSAALLDTEGQNSIESSRQSLSSRRASITSESNRKSSTVLLDTEGQNSVEPLWQTSSSRRTSIMEGSNRKSSTILPDTEGQNSVESLRQTSSSQRTSITGDSSRKSSTVLPKI</sequence>
<gene>
    <name evidence="2" type="ORF">DR999_PMT02366</name>
</gene>
<feature type="compositionally biased region" description="Low complexity" evidence="1">
    <location>
        <begin position="728"/>
        <end position="742"/>
    </location>
</feature>
<feature type="region of interest" description="Disordered" evidence="1">
    <location>
        <begin position="353"/>
        <end position="504"/>
    </location>
</feature>
<name>A0A4D9F7J1_9SAUR</name>
<accession>A0A4D9F7J1</accession>
<evidence type="ECO:0000256" key="1">
    <source>
        <dbReference type="SAM" id="MobiDB-lite"/>
    </source>
</evidence>
<feature type="compositionally biased region" description="Pro residues" evidence="1">
    <location>
        <begin position="490"/>
        <end position="500"/>
    </location>
</feature>
<dbReference type="Pfam" id="PF15774">
    <property type="entry name" value="DUF4702"/>
    <property type="match status" value="1"/>
</dbReference>
<feature type="compositionally biased region" description="Pro residues" evidence="1">
    <location>
        <begin position="463"/>
        <end position="477"/>
    </location>
</feature>
<dbReference type="OrthoDB" id="9837963at2759"/>
<keyword evidence="2" id="KW-0808">Transferase</keyword>
<protein>
    <submittedName>
        <fullName evidence="2">Adenosine monophosphate-protein transferase FICD</fullName>
    </submittedName>
</protein>
<dbReference type="InterPro" id="IPR031532">
    <property type="entry name" value="DUF4702"/>
</dbReference>
<dbReference type="PANTHER" id="PTHR36861:SF1">
    <property type="entry name" value="COILED-COIL DOMAIN-CONTAINING PROTEIN 116"/>
    <property type="match status" value="1"/>
</dbReference>